<reference evidence="3 4" key="1">
    <citation type="submission" date="2020-11" db="EMBL/GenBank/DDBJ databases">
        <title>Draft genome sequencing of a Lachnospiraceae strain isolated from anoxic soil subjected to BSD treatment.</title>
        <authorList>
            <person name="Uek A."/>
            <person name="Tonouchi A."/>
        </authorList>
    </citation>
    <scope>NUCLEOTIDE SEQUENCE [LARGE SCALE GENOMIC DNA]</scope>
    <source>
        <strain evidence="3 4">TB5</strain>
    </source>
</reference>
<keyword evidence="4" id="KW-1185">Reference proteome</keyword>
<evidence type="ECO:0000313" key="4">
    <source>
        <dbReference type="Proteomes" id="UP000595897"/>
    </source>
</evidence>
<dbReference type="Proteomes" id="UP000595897">
    <property type="component" value="Chromosome"/>
</dbReference>
<gene>
    <name evidence="3" type="primary">aes</name>
    <name evidence="3" type="ORF">bsdtb5_24270</name>
</gene>
<evidence type="ECO:0000256" key="1">
    <source>
        <dbReference type="ARBA" id="ARBA00022801"/>
    </source>
</evidence>
<dbReference type="InterPro" id="IPR049492">
    <property type="entry name" value="BD-FAE-like_dom"/>
</dbReference>
<dbReference type="Gene3D" id="3.40.50.1820">
    <property type="entry name" value="alpha/beta hydrolase"/>
    <property type="match status" value="1"/>
</dbReference>
<keyword evidence="1 3" id="KW-0378">Hydrolase</keyword>
<dbReference type="SUPFAM" id="SSF53474">
    <property type="entry name" value="alpha/beta-Hydrolases"/>
    <property type="match status" value="1"/>
</dbReference>
<name>A0A7R7ID25_9FIRM</name>
<proteinExistence type="predicted"/>
<dbReference type="RefSeq" id="WP_271712277.1">
    <property type="nucleotide sequence ID" value="NZ_AP024169.1"/>
</dbReference>
<protein>
    <submittedName>
        <fullName evidence="3">Endo-1,4-beta-xylanase</fullName>
    </submittedName>
</protein>
<dbReference type="GO" id="GO:0016798">
    <property type="term" value="F:hydrolase activity, acting on glycosyl bonds"/>
    <property type="evidence" value="ECO:0007669"/>
    <property type="project" value="UniProtKB-KW"/>
</dbReference>
<dbReference type="EMBL" id="AP024169">
    <property type="protein sequence ID" value="BCN31132.1"/>
    <property type="molecule type" value="Genomic_DNA"/>
</dbReference>
<keyword evidence="3" id="KW-0326">Glycosidase</keyword>
<accession>A0A7R7ID25</accession>
<sequence>MYSEKIRLYEDREDVTLTTYVQNDANSLLGDYNRPAILICPGGGYMKCATQEAEPVAIRFAAMGYQAFVLRYSTYFSQDSNVTFPTAKEEIEIKEYCVFPNPMLEIGKAMLLIREHAREWKVDVDRITLCGFSAGAHNVAMYANSWNTNLVLDYLKTSSEHLRPVAVILGYMAGDYYFSKIDQIEVEKEMFFRVSYAAILGKQELTEEDIERMSPSRHVNRDTPPAFLWSTYEDRTVSVKNTIKMAEALANQHIPFDMHIFEEGPHGLSLATQESAKVKKQVNPDAAKWVELAEAWLQKRMALELPETI</sequence>
<dbReference type="PANTHER" id="PTHR48081">
    <property type="entry name" value="AB HYDROLASE SUPERFAMILY PROTEIN C4A8.06C"/>
    <property type="match status" value="1"/>
</dbReference>
<evidence type="ECO:0000313" key="3">
    <source>
        <dbReference type="EMBL" id="BCN31132.1"/>
    </source>
</evidence>
<dbReference type="AlphaFoldDB" id="A0A7R7ID25"/>
<dbReference type="Pfam" id="PF20434">
    <property type="entry name" value="BD-FAE"/>
    <property type="match status" value="1"/>
</dbReference>
<dbReference type="KEGG" id="ahb:bsdtb5_24270"/>
<evidence type="ECO:0000259" key="2">
    <source>
        <dbReference type="Pfam" id="PF20434"/>
    </source>
</evidence>
<dbReference type="InterPro" id="IPR050300">
    <property type="entry name" value="GDXG_lipolytic_enzyme"/>
</dbReference>
<keyword evidence="3" id="KW-0119">Carbohydrate metabolism</keyword>
<keyword evidence="3" id="KW-0858">Xylan degradation</keyword>
<feature type="domain" description="BD-FAE-like" evidence="2">
    <location>
        <begin position="97"/>
        <end position="249"/>
    </location>
</feature>
<dbReference type="InterPro" id="IPR029058">
    <property type="entry name" value="AB_hydrolase_fold"/>
</dbReference>
<organism evidence="3 4">
    <name type="scientific">Anaeromicropila herbilytica</name>
    <dbReference type="NCBI Taxonomy" id="2785025"/>
    <lineage>
        <taxon>Bacteria</taxon>
        <taxon>Bacillati</taxon>
        <taxon>Bacillota</taxon>
        <taxon>Clostridia</taxon>
        <taxon>Lachnospirales</taxon>
        <taxon>Lachnospiraceae</taxon>
        <taxon>Anaeromicropila</taxon>
    </lineage>
</organism>
<dbReference type="GO" id="GO:0045493">
    <property type="term" value="P:xylan catabolic process"/>
    <property type="evidence" value="ECO:0007669"/>
    <property type="project" value="UniProtKB-KW"/>
</dbReference>
<dbReference type="PANTHER" id="PTHR48081:SF6">
    <property type="entry name" value="PEPTIDASE S9 PROLYL OLIGOPEPTIDASE CATALYTIC DOMAIN-CONTAINING PROTEIN"/>
    <property type="match status" value="1"/>
</dbReference>
<keyword evidence="3" id="KW-0624">Polysaccharide degradation</keyword>